<dbReference type="Pfam" id="PF05016">
    <property type="entry name" value="ParE_toxin"/>
    <property type="match status" value="1"/>
</dbReference>
<dbReference type="InterPro" id="IPR051803">
    <property type="entry name" value="TA_system_RelE-like_toxin"/>
</dbReference>
<dbReference type="InterPro" id="IPR007712">
    <property type="entry name" value="RelE/ParE_toxin"/>
</dbReference>
<dbReference type="PANTHER" id="PTHR33755">
    <property type="entry name" value="TOXIN PARE1-RELATED"/>
    <property type="match status" value="1"/>
</dbReference>
<evidence type="ECO:0000256" key="2">
    <source>
        <dbReference type="ARBA" id="ARBA00022649"/>
    </source>
</evidence>
<dbReference type="AlphaFoldDB" id="A0A212LQ57"/>
<dbReference type="Gene3D" id="3.30.2310.20">
    <property type="entry name" value="RelE-like"/>
    <property type="match status" value="1"/>
</dbReference>
<evidence type="ECO:0000256" key="1">
    <source>
        <dbReference type="ARBA" id="ARBA00006226"/>
    </source>
</evidence>
<comment type="similarity">
    <text evidence="1">Belongs to the RelE toxin family.</text>
</comment>
<gene>
    <name evidence="3" type="ORF">KL86PLE_90575</name>
</gene>
<keyword evidence="2" id="KW-1277">Toxin-antitoxin system</keyword>
<name>A0A212LQ57_9HYPH</name>
<dbReference type="InterPro" id="IPR035093">
    <property type="entry name" value="RelE/ParE_toxin_dom_sf"/>
</dbReference>
<dbReference type="RefSeq" id="WP_288198687.1">
    <property type="nucleotide sequence ID" value="NZ_LT608334.1"/>
</dbReference>
<protein>
    <submittedName>
        <fullName evidence="3">Plasmid stabilization system</fullName>
    </submittedName>
</protein>
<sequence>MGLEVSRRPRARLDLIEIWTYVADDNEAAADRLLRRIDSALDMLADTPLAGRARPELRPEIRSFPIGNYVVFYVVQPAALDVVRVLSRYRDITREDLDAGS</sequence>
<evidence type="ECO:0000313" key="3">
    <source>
        <dbReference type="EMBL" id="SCM79662.1"/>
    </source>
</evidence>
<dbReference type="EMBL" id="FMJD01000013">
    <property type="protein sequence ID" value="SCM79662.1"/>
    <property type="molecule type" value="Genomic_DNA"/>
</dbReference>
<accession>A0A212LQ57</accession>
<reference evidence="3" key="1">
    <citation type="submission" date="2016-08" db="EMBL/GenBank/DDBJ databases">
        <authorList>
            <person name="Seilhamer J.J."/>
        </authorList>
    </citation>
    <scope>NUCLEOTIDE SEQUENCE</scope>
    <source>
        <strain evidence="3">86</strain>
    </source>
</reference>
<organism evidence="3">
    <name type="scientific">uncultured Pleomorphomonas sp</name>
    <dbReference type="NCBI Taxonomy" id="442121"/>
    <lineage>
        <taxon>Bacteria</taxon>
        <taxon>Pseudomonadati</taxon>
        <taxon>Pseudomonadota</taxon>
        <taxon>Alphaproteobacteria</taxon>
        <taxon>Hyphomicrobiales</taxon>
        <taxon>Pleomorphomonadaceae</taxon>
        <taxon>Pleomorphomonas</taxon>
        <taxon>environmental samples</taxon>
    </lineage>
</organism>
<proteinExistence type="inferred from homology"/>